<dbReference type="EMBL" id="VBQZ03000461">
    <property type="protein sequence ID" value="MXQ99458.1"/>
    <property type="molecule type" value="Genomic_DNA"/>
</dbReference>
<proteinExistence type="predicted"/>
<dbReference type="PANTHER" id="PTHR24147:SF60">
    <property type="entry name" value="ANKYRIN REPEAT DOMAIN-CONTAINING PROTEIN 26-RELATED"/>
    <property type="match status" value="1"/>
</dbReference>
<dbReference type="Pfam" id="PF14915">
    <property type="entry name" value="CCDC144C"/>
    <property type="match status" value="1"/>
</dbReference>
<feature type="region of interest" description="Disordered" evidence="3">
    <location>
        <begin position="144"/>
        <end position="166"/>
    </location>
</feature>
<gene>
    <name evidence="6" type="ORF">E5288_WYG005306</name>
</gene>
<evidence type="ECO:0000259" key="5">
    <source>
        <dbReference type="Pfam" id="PF14915"/>
    </source>
</evidence>
<evidence type="ECO:0000256" key="1">
    <source>
        <dbReference type="ARBA" id="ARBA00023054"/>
    </source>
</evidence>
<evidence type="ECO:0000313" key="6">
    <source>
        <dbReference type="EMBL" id="MXQ99458.1"/>
    </source>
</evidence>
<accession>A0A6B0S9L5</accession>
<evidence type="ECO:0000256" key="3">
    <source>
        <dbReference type="SAM" id="MobiDB-lite"/>
    </source>
</evidence>
<evidence type="ECO:0000256" key="2">
    <source>
        <dbReference type="SAM" id="Coils"/>
    </source>
</evidence>
<organism evidence="6 7">
    <name type="scientific">Bos mutus</name>
    <name type="common">wild yak</name>
    <dbReference type="NCBI Taxonomy" id="72004"/>
    <lineage>
        <taxon>Eukaryota</taxon>
        <taxon>Metazoa</taxon>
        <taxon>Chordata</taxon>
        <taxon>Craniata</taxon>
        <taxon>Vertebrata</taxon>
        <taxon>Euteleostomi</taxon>
        <taxon>Mammalia</taxon>
        <taxon>Eutheria</taxon>
        <taxon>Laurasiatheria</taxon>
        <taxon>Artiodactyla</taxon>
        <taxon>Ruminantia</taxon>
        <taxon>Pecora</taxon>
        <taxon>Bovidae</taxon>
        <taxon>Bovinae</taxon>
        <taxon>Bos</taxon>
    </lineage>
</organism>
<dbReference type="Proteomes" id="UP000322234">
    <property type="component" value="Unassembled WGS sequence"/>
</dbReference>
<feature type="coiled-coil region" evidence="2">
    <location>
        <begin position="494"/>
        <end position="586"/>
    </location>
</feature>
<feature type="coiled-coil region" evidence="2">
    <location>
        <begin position="427"/>
        <end position="468"/>
    </location>
</feature>
<feature type="compositionally biased region" description="Basic and acidic residues" evidence="3">
    <location>
        <begin position="33"/>
        <end position="59"/>
    </location>
</feature>
<feature type="compositionally biased region" description="Polar residues" evidence="3">
    <location>
        <begin position="83"/>
        <end position="100"/>
    </location>
</feature>
<evidence type="ECO:0000259" key="4">
    <source>
        <dbReference type="Pfam" id="PF12001"/>
    </source>
</evidence>
<feature type="domain" description="CCDC144C-like coiled-coil" evidence="5">
    <location>
        <begin position="348"/>
        <end position="682"/>
    </location>
</feature>
<dbReference type="InterPro" id="IPR039497">
    <property type="entry name" value="CC144C-like_CC_dom"/>
</dbReference>
<sequence>MKDSVLNNTVRMKDFQTSISDLSRELDLEMITEEKQGKLDEDENNHAQVEEEKKHKSSEVEVSENVCDAADESGLFQQRKHGGNSNQEFPAMQNEGSDSSDPGVHRKGVKKKNDDKWTPEECVIAPIFEKTDSLTGGMLHVNDDGTLREVDQGDDRPARKTPYGKKKVKEQINYVNDLDDLTQSSETVSEDGDGLYSTNSSLEVEPLDAGRKDSVGLLKIQDTVLSHERLVSFQRSQRSHCELLRGEFYRMKSKVRGLQKELSETKEVKSQLEHQKVEWERELSSLRFTLKPEEENRRNADMLCEKMMEHLRRKEDEYSKEVEVKQQLELTFRAVEVKLKTERNNLNQVSDSCEKAKDLLRKNHMLQEEIAMLRLERDALKNQHREKEENYFEDIEILKVKNYDLQKTIKLDEEMLTKTVSHYTGQLNALTAENAMLNSKLENEKESKQRLETEVESYHSRLAAALHDRDQGQTSKRDLELAFRRARDKWLCLQDKMKSDVANLKDNNEMLSQQLSTVEKKRLMLEHVQRDLNQAEGQKQEIEHVYRNQQGKVNTYLGKQESLERLSQLQSENMLLRQQLDDAGNRADSREKTIISIQDQFQQIVRKLQAEREKQGLMLEERNKELVKECNDLKERMLVRQLQQELDDAIKKQSVSEASLRVTSCYCPKLEAEAQDLKNNCKLLQPRQVTSQTQAGFQQMEVRIKDLESELSKMKSLQEDSNKAELEKYKQLYLVECELIKSLEDKLDKTHQRLAVVSAKLQVEKQQNRSFFNTVSTRSVLEPPCVGNFNNPVVLNGNLTPRANLRFSTSIPRPSNNSIETYLTKMRRELDRSIARALREVDAQFASDAFRVSSRGSTDGSNVCDDLLL</sequence>
<dbReference type="Pfam" id="PF12001">
    <property type="entry name" value="DUF3496"/>
    <property type="match status" value="1"/>
</dbReference>
<feature type="region of interest" description="Disordered" evidence="3">
    <location>
        <begin position="33"/>
        <end position="116"/>
    </location>
</feature>
<dbReference type="InterPro" id="IPR050657">
    <property type="entry name" value="Ankyrin_repeat_domain"/>
</dbReference>
<feature type="compositionally biased region" description="Basic and acidic residues" evidence="3">
    <location>
        <begin position="144"/>
        <end position="158"/>
    </location>
</feature>
<protein>
    <recommendedName>
        <fullName evidence="8">Ankyrin repeat domain-containing protein 26</fullName>
    </recommendedName>
</protein>
<reference evidence="6" key="1">
    <citation type="submission" date="2019-10" db="EMBL/GenBank/DDBJ databases">
        <title>The sequence and de novo assembly of the wild yak genome.</title>
        <authorList>
            <person name="Liu Y."/>
        </authorList>
    </citation>
    <scope>NUCLEOTIDE SEQUENCE [LARGE SCALE GENOMIC DNA]</scope>
    <source>
        <strain evidence="6">WY2019</strain>
    </source>
</reference>
<feature type="coiled-coil region" evidence="2">
    <location>
        <begin position="697"/>
        <end position="760"/>
    </location>
</feature>
<comment type="caution">
    <text evidence="6">The sequence shown here is derived from an EMBL/GenBank/DDBJ whole genome shotgun (WGS) entry which is preliminary data.</text>
</comment>
<feature type="domain" description="DUF3496" evidence="4">
    <location>
        <begin position="698"/>
        <end position="804"/>
    </location>
</feature>
<keyword evidence="1 2" id="KW-0175">Coiled coil</keyword>
<evidence type="ECO:0008006" key="8">
    <source>
        <dbReference type="Google" id="ProtNLM"/>
    </source>
</evidence>
<dbReference type="PANTHER" id="PTHR24147">
    <property type="entry name" value="ANKYRIN REPEAT DOMAIN 36-RELATED"/>
    <property type="match status" value="1"/>
</dbReference>
<evidence type="ECO:0000313" key="7">
    <source>
        <dbReference type="Proteomes" id="UP000322234"/>
    </source>
</evidence>
<dbReference type="InterPro" id="IPR021885">
    <property type="entry name" value="DUF3496"/>
</dbReference>
<feature type="coiled-coil region" evidence="2">
    <location>
        <begin position="255"/>
        <end position="390"/>
    </location>
</feature>
<dbReference type="AlphaFoldDB" id="A0A6B0S9L5"/>
<keyword evidence="7" id="KW-1185">Reference proteome</keyword>
<name>A0A6B0S9L5_9CETA</name>